<dbReference type="Proteomes" id="UP001497392">
    <property type="component" value="Unassembled WGS sequence"/>
</dbReference>
<evidence type="ECO:0000313" key="2">
    <source>
        <dbReference type="Proteomes" id="UP001497392"/>
    </source>
</evidence>
<protein>
    <submittedName>
        <fullName evidence="1">G6306 protein</fullName>
    </submittedName>
</protein>
<comment type="caution">
    <text evidence="1">The sequence shown here is derived from an EMBL/GenBank/DDBJ whole genome shotgun (WGS) entry which is preliminary data.</text>
</comment>
<accession>A0ABP1FV26</accession>
<reference evidence="1 2" key="1">
    <citation type="submission" date="2024-06" db="EMBL/GenBank/DDBJ databases">
        <authorList>
            <person name="Kraege A."/>
            <person name="Thomma B."/>
        </authorList>
    </citation>
    <scope>NUCLEOTIDE SEQUENCE [LARGE SCALE GENOMIC DNA]</scope>
</reference>
<dbReference type="PANTHER" id="PTHR36397">
    <property type="entry name" value="OSJNBA0081L15.1 PROTEIN"/>
    <property type="match status" value="1"/>
</dbReference>
<dbReference type="PANTHER" id="PTHR36397:SF1">
    <property type="entry name" value="OS04G0482900 PROTEIN"/>
    <property type="match status" value="1"/>
</dbReference>
<organism evidence="1 2">
    <name type="scientific">Coccomyxa viridis</name>
    <dbReference type="NCBI Taxonomy" id="1274662"/>
    <lineage>
        <taxon>Eukaryota</taxon>
        <taxon>Viridiplantae</taxon>
        <taxon>Chlorophyta</taxon>
        <taxon>core chlorophytes</taxon>
        <taxon>Trebouxiophyceae</taxon>
        <taxon>Trebouxiophyceae incertae sedis</taxon>
        <taxon>Coccomyxaceae</taxon>
        <taxon>Coccomyxa</taxon>
    </lineage>
</organism>
<gene>
    <name evidence="1" type="primary">g6306</name>
    <name evidence="1" type="ORF">VP750_LOCUS5404</name>
</gene>
<keyword evidence="2" id="KW-1185">Reference proteome</keyword>
<name>A0ABP1FV26_9CHLO</name>
<sequence length="135" mass="15135">MSFLTRPSSRLLGPREGGQSLGYQCAGDRTITICKSGQQSSGGSGKRKARARRPGLFEVQKINPPPQSLGIHNLPVDTHNGDQITVEDEDFVVTSLVLKYKLVGGRYQRDHNRLEVQQTNRYLMNLYYDGLLERS</sequence>
<evidence type="ECO:0000313" key="1">
    <source>
        <dbReference type="EMBL" id="CAL5223745.1"/>
    </source>
</evidence>
<dbReference type="EMBL" id="CAXHTA020000009">
    <property type="protein sequence ID" value="CAL5223745.1"/>
    <property type="molecule type" value="Genomic_DNA"/>
</dbReference>
<proteinExistence type="predicted"/>